<proteinExistence type="predicted"/>
<dbReference type="STRING" id="1177154.Y5S_00813"/>
<keyword evidence="2" id="KW-1185">Reference proteome</keyword>
<dbReference type="PATRIC" id="fig|1177154.3.peg.820"/>
<dbReference type="EMBL" id="ARXV01000003">
    <property type="protein sequence ID" value="KGD65589.1"/>
    <property type="molecule type" value="Genomic_DNA"/>
</dbReference>
<gene>
    <name evidence="1" type="ORF">Y5S_00813</name>
</gene>
<accession>A0A095SMQ8</accession>
<evidence type="ECO:0008006" key="3">
    <source>
        <dbReference type="Google" id="ProtNLM"/>
    </source>
</evidence>
<dbReference type="AlphaFoldDB" id="A0A095SMQ8"/>
<organism evidence="1 2">
    <name type="scientific">Alcanivorax nanhaiticus</name>
    <dbReference type="NCBI Taxonomy" id="1177154"/>
    <lineage>
        <taxon>Bacteria</taxon>
        <taxon>Pseudomonadati</taxon>
        <taxon>Pseudomonadota</taxon>
        <taxon>Gammaproteobacteria</taxon>
        <taxon>Oceanospirillales</taxon>
        <taxon>Alcanivoracaceae</taxon>
        <taxon>Alcanivorax</taxon>
    </lineage>
</organism>
<reference evidence="1 2" key="1">
    <citation type="submission" date="2012-09" db="EMBL/GenBank/DDBJ databases">
        <title>Genome Sequence of alkane-degrading Bacterium Alcanivorax sp. 19-m-6.</title>
        <authorList>
            <person name="Lai Q."/>
            <person name="Shao Z."/>
        </authorList>
    </citation>
    <scope>NUCLEOTIDE SEQUENCE [LARGE SCALE GENOMIC DNA]</scope>
    <source>
        <strain evidence="1 2">19-m-6</strain>
    </source>
</reference>
<evidence type="ECO:0000313" key="2">
    <source>
        <dbReference type="Proteomes" id="UP000029444"/>
    </source>
</evidence>
<dbReference type="Proteomes" id="UP000029444">
    <property type="component" value="Unassembled WGS sequence"/>
</dbReference>
<dbReference type="eggNOG" id="ENOG5033H87">
    <property type="taxonomic scope" value="Bacteria"/>
</dbReference>
<evidence type="ECO:0000313" key="1">
    <source>
        <dbReference type="EMBL" id="KGD65589.1"/>
    </source>
</evidence>
<protein>
    <recommendedName>
        <fullName evidence="3">DUF2442 domain-containing protein</fullName>
    </recommendedName>
</protein>
<name>A0A095SMQ8_9GAMM</name>
<dbReference type="OrthoDB" id="9012782at2"/>
<dbReference type="RefSeq" id="WP_081939660.1">
    <property type="nucleotide sequence ID" value="NZ_ARXV01000003.1"/>
</dbReference>
<sequence length="203" mass="22408">MGLSIKRVVPLEQFKLIIEFDDGSLRQFPGTRVAETPLWFLAFPTKLSACDVTPSGLQWQPVDKTLMWDDQNVWAQEASLDIPALLEWSACVSAEELSHGLLTVAMTNQAPTEQDSRHHVYSVGIKPFCDGAWVVLGESIGGGFAERGGSVALAVENLDSFSDWRRHCVLAGCDWMVPLLEADATDAQRKARILECYRESLAA</sequence>
<comment type="caution">
    <text evidence="1">The sequence shown here is derived from an EMBL/GenBank/DDBJ whole genome shotgun (WGS) entry which is preliminary data.</text>
</comment>